<dbReference type="RefSeq" id="WP_264788482.1">
    <property type="nucleotide sequence ID" value="NZ_AP026867.1"/>
</dbReference>
<dbReference type="AlphaFoldDB" id="A0A915YHB8"/>
<evidence type="ECO:0000313" key="3">
    <source>
        <dbReference type="Proteomes" id="UP001060919"/>
    </source>
</evidence>
<dbReference type="KEGG" id="aup:AsAng_0039150"/>
<proteinExistence type="predicted"/>
<evidence type="ECO:0000256" key="1">
    <source>
        <dbReference type="SAM" id="MobiDB-lite"/>
    </source>
</evidence>
<accession>A0A915YHB8</accession>
<name>A0A915YHB8_9BACT</name>
<organism evidence="2 3">
    <name type="scientific">Aureispira anguillae</name>
    <dbReference type="NCBI Taxonomy" id="2864201"/>
    <lineage>
        <taxon>Bacteria</taxon>
        <taxon>Pseudomonadati</taxon>
        <taxon>Bacteroidota</taxon>
        <taxon>Saprospiria</taxon>
        <taxon>Saprospirales</taxon>
        <taxon>Saprospiraceae</taxon>
        <taxon>Aureispira</taxon>
    </lineage>
</organism>
<sequence length="61" mass="7201">MKIKKLNKKKTLIPLKTDIDKVLGAAQRDQYLKDNPHGYTKVNHVHKNKKKYSRKGKVNHY</sequence>
<dbReference type="EMBL" id="AP026867">
    <property type="protein sequence ID" value="BDS13187.1"/>
    <property type="molecule type" value="Genomic_DNA"/>
</dbReference>
<keyword evidence="3" id="KW-1185">Reference proteome</keyword>
<dbReference type="Proteomes" id="UP001060919">
    <property type="component" value="Chromosome"/>
</dbReference>
<feature type="region of interest" description="Disordered" evidence="1">
    <location>
        <begin position="34"/>
        <end position="61"/>
    </location>
</feature>
<gene>
    <name evidence="2" type="ORF">AsAng_0039150</name>
</gene>
<feature type="compositionally biased region" description="Basic residues" evidence="1">
    <location>
        <begin position="43"/>
        <end position="61"/>
    </location>
</feature>
<protein>
    <submittedName>
        <fullName evidence="2">Uncharacterized protein</fullName>
    </submittedName>
</protein>
<evidence type="ECO:0000313" key="2">
    <source>
        <dbReference type="EMBL" id="BDS13187.1"/>
    </source>
</evidence>
<reference evidence="2" key="1">
    <citation type="submission" date="2022-09" db="EMBL/GenBank/DDBJ databases">
        <title>Aureispira anguillicida sp. nov., isolated from Leptocephalus of Japanese eel Anguilla japonica.</title>
        <authorList>
            <person name="Yuasa K."/>
            <person name="Mekata T."/>
            <person name="Ikunari K."/>
        </authorList>
    </citation>
    <scope>NUCLEOTIDE SEQUENCE</scope>
    <source>
        <strain evidence="2">EL160426</strain>
    </source>
</reference>